<evidence type="ECO:0000256" key="9">
    <source>
        <dbReference type="SAM" id="MobiDB-lite"/>
    </source>
</evidence>
<feature type="domain" description="C2H2-type" evidence="10">
    <location>
        <begin position="400"/>
        <end position="427"/>
    </location>
</feature>
<evidence type="ECO:0000313" key="11">
    <source>
        <dbReference type="EMBL" id="KAA3672383.1"/>
    </source>
</evidence>
<dbReference type="PROSITE" id="PS00028">
    <property type="entry name" value="ZINC_FINGER_C2H2_1"/>
    <property type="match status" value="3"/>
</dbReference>
<dbReference type="SMART" id="SM00355">
    <property type="entry name" value="ZnF_C2H2"/>
    <property type="match status" value="4"/>
</dbReference>
<dbReference type="GO" id="GO:0006357">
    <property type="term" value="P:regulation of transcription by RNA polymerase II"/>
    <property type="evidence" value="ECO:0007669"/>
    <property type="project" value="TreeGrafter"/>
</dbReference>
<keyword evidence="5" id="KW-0862">Zinc</keyword>
<keyword evidence="3" id="KW-0677">Repeat</keyword>
<keyword evidence="7" id="KW-0539">Nucleus</keyword>
<evidence type="ECO:0000313" key="12">
    <source>
        <dbReference type="Proteomes" id="UP000324629"/>
    </source>
</evidence>
<dbReference type="Proteomes" id="UP000324629">
    <property type="component" value="Unassembled WGS sequence"/>
</dbReference>
<dbReference type="InterPro" id="IPR013087">
    <property type="entry name" value="Znf_C2H2_type"/>
</dbReference>
<dbReference type="GO" id="GO:0000978">
    <property type="term" value="F:RNA polymerase II cis-regulatory region sequence-specific DNA binding"/>
    <property type="evidence" value="ECO:0007669"/>
    <property type="project" value="TreeGrafter"/>
</dbReference>
<reference evidence="11 12" key="1">
    <citation type="journal article" date="2019" name="Gigascience">
        <title>Whole-genome sequence of the oriental lung fluke Paragonimus westermani.</title>
        <authorList>
            <person name="Oey H."/>
            <person name="Zakrzewski M."/>
            <person name="Narain K."/>
            <person name="Devi K.R."/>
            <person name="Agatsuma T."/>
            <person name="Nawaratna S."/>
            <person name="Gobert G.N."/>
            <person name="Jones M.K."/>
            <person name="Ragan M.A."/>
            <person name="McManus D.P."/>
            <person name="Krause L."/>
        </authorList>
    </citation>
    <scope>NUCLEOTIDE SEQUENCE [LARGE SCALE GENOMIC DNA]</scope>
    <source>
        <strain evidence="11 12">IND2009</strain>
    </source>
</reference>
<evidence type="ECO:0000256" key="3">
    <source>
        <dbReference type="ARBA" id="ARBA00022737"/>
    </source>
</evidence>
<dbReference type="Gene3D" id="3.30.160.60">
    <property type="entry name" value="Classic Zinc Finger"/>
    <property type="match status" value="2"/>
</dbReference>
<dbReference type="InterPro" id="IPR036236">
    <property type="entry name" value="Znf_C2H2_sf"/>
</dbReference>
<protein>
    <recommendedName>
        <fullName evidence="10">C2H2-type domain-containing protein</fullName>
    </recommendedName>
</protein>
<dbReference type="PANTHER" id="PTHR24404:SF114">
    <property type="entry name" value="KLUMPFUSS, ISOFORM B-RELATED"/>
    <property type="match status" value="1"/>
</dbReference>
<feature type="compositionally biased region" description="Basic and acidic residues" evidence="9">
    <location>
        <begin position="108"/>
        <end position="120"/>
    </location>
</feature>
<feature type="domain" description="C2H2-type" evidence="10">
    <location>
        <begin position="373"/>
        <end position="400"/>
    </location>
</feature>
<gene>
    <name evidence="11" type="ORF">DEA37_0001374</name>
</gene>
<evidence type="ECO:0000259" key="10">
    <source>
        <dbReference type="PROSITE" id="PS50157"/>
    </source>
</evidence>
<evidence type="ECO:0000256" key="8">
    <source>
        <dbReference type="PROSITE-ProRule" id="PRU00042"/>
    </source>
</evidence>
<evidence type="ECO:0000256" key="7">
    <source>
        <dbReference type="ARBA" id="ARBA00023242"/>
    </source>
</evidence>
<dbReference type="EMBL" id="QNGE01004970">
    <property type="protein sequence ID" value="KAA3672383.1"/>
    <property type="molecule type" value="Genomic_DNA"/>
</dbReference>
<comment type="subcellular location">
    <subcellularLocation>
        <location evidence="1">Nucleus</location>
    </subcellularLocation>
</comment>
<organism evidence="11 12">
    <name type="scientific">Paragonimus westermani</name>
    <dbReference type="NCBI Taxonomy" id="34504"/>
    <lineage>
        <taxon>Eukaryota</taxon>
        <taxon>Metazoa</taxon>
        <taxon>Spiralia</taxon>
        <taxon>Lophotrochozoa</taxon>
        <taxon>Platyhelminthes</taxon>
        <taxon>Trematoda</taxon>
        <taxon>Digenea</taxon>
        <taxon>Plagiorchiida</taxon>
        <taxon>Troglotremata</taxon>
        <taxon>Troglotrematidae</taxon>
        <taxon>Paragonimus</taxon>
    </lineage>
</organism>
<proteinExistence type="predicted"/>
<sequence length="427" mass="48284">MNFSQSSMTTGVHETGQLFTQVVDSIDCSSSSCPPSASSEESVPEGYLILTFDKSKRAKLKTEIFADVSSDCRFDDEFDDDNLGEEEAENGYAWSNAELPTTSTSSPSHDKADDSDEQHRTLTTVAPEEQNSVLGAKALRASDCYGETVWVGQSKTTTEDELQRHSNAIQSNEPPCLIRTSPIINRTPSQLRIVHDLRASPFKSATNAQLIHPGISTNPSPPLRYVQHSQLLQNRLLIPSQPNLSMSVRVANKHAVEPPSSNLSPWSHLRSGGFVRHRLSASTDSYTDDSEAGSTRYPRKMLRCDACGKYYRNEYSLHHHICLKRKDVWRKGDIPSEVVDGQVIYFCPTCHKPFKWLGNLTRHFYVHTGQRFFKCDICSKEFFSAYQVKRHMNSHTGRRFKCEVCDKPFTCKYACAWHTRQHYSNVE</sequence>
<comment type="caution">
    <text evidence="11">The sequence shown here is derived from an EMBL/GenBank/DDBJ whole genome shotgun (WGS) entry which is preliminary data.</text>
</comment>
<dbReference type="SUPFAM" id="SSF57667">
    <property type="entry name" value="beta-beta-alpha zinc fingers"/>
    <property type="match status" value="2"/>
</dbReference>
<dbReference type="FunFam" id="3.30.160.60:FF:000446">
    <property type="entry name" value="Zinc finger protein"/>
    <property type="match status" value="1"/>
</dbReference>
<dbReference type="InterPro" id="IPR050589">
    <property type="entry name" value="Ikaros_C2H2-ZF"/>
</dbReference>
<dbReference type="Pfam" id="PF13894">
    <property type="entry name" value="zf-C2H2_4"/>
    <property type="match status" value="1"/>
</dbReference>
<keyword evidence="4 8" id="KW-0863">Zinc-finger</keyword>
<feature type="region of interest" description="Disordered" evidence="9">
    <location>
        <begin position="89"/>
        <end position="126"/>
    </location>
</feature>
<evidence type="ECO:0000256" key="6">
    <source>
        <dbReference type="ARBA" id="ARBA00023125"/>
    </source>
</evidence>
<evidence type="ECO:0000256" key="5">
    <source>
        <dbReference type="ARBA" id="ARBA00022833"/>
    </source>
</evidence>
<dbReference type="PROSITE" id="PS50157">
    <property type="entry name" value="ZINC_FINGER_C2H2_2"/>
    <property type="match status" value="3"/>
</dbReference>
<dbReference type="GO" id="GO:0003700">
    <property type="term" value="F:DNA-binding transcription factor activity"/>
    <property type="evidence" value="ECO:0007669"/>
    <property type="project" value="TreeGrafter"/>
</dbReference>
<feature type="compositionally biased region" description="Polar residues" evidence="9">
    <location>
        <begin position="98"/>
        <end position="107"/>
    </location>
</feature>
<keyword evidence="2" id="KW-0479">Metal-binding</keyword>
<feature type="domain" description="C2H2-type" evidence="10">
    <location>
        <begin position="345"/>
        <end position="372"/>
    </location>
</feature>
<evidence type="ECO:0000256" key="4">
    <source>
        <dbReference type="ARBA" id="ARBA00022771"/>
    </source>
</evidence>
<keyword evidence="12" id="KW-1185">Reference proteome</keyword>
<dbReference type="GO" id="GO:0005634">
    <property type="term" value="C:nucleus"/>
    <property type="evidence" value="ECO:0007669"/>
    <property type="project" value="UniProtKB-SubCell"/>
</dbReference>
<dbReference type="PANTHER" id="PTHR24404">
    <property type="entry name" value="ZINC FINGER PROTEIN"/>
    <property type="match status" value="1"/>
</dbReference>
<dbReference type="GO" id="GO:0008270">
    <property type="term" value="F:zinc ion binding"/>
    <property type="evidence" value="ECO:0007669"/>
    <property type="project" value="UniProtKB-KW"/>
</dbReference>
<evidence type="ECO:0000256" key="1">
    <source>
        <dbReference type="ARBA" id="ARBA00004123"/>
    </source>
</evidence>
<evidence type="ECO:0000256" key="2">
    <source>
        <dbReference type="ARBA" id="ARBA00022723"/>
    </source>
</evidence>
<keyword evidence="6" id="KW-0238">DNA-binding</keyword>
<accession>A0A5J4NA86</accession>
<dbReference type="AlphaFoldDB" id="A0A5J4NA86"/>
<name>A0A5J4NA86_9TREM</name>